<dbReference type="AlphaFoldDB" id="A0A6A3B1I3"/>
<gene>
    <name evidence="2" type="ORF">F3Y22_tig00110319pilonHSYRG00375</name>
</gene>
<reference evidence="2" key="1">
    <citation type="submission" date="2019-09" db="EMBL/GenBank/DDBJ databases">
        <title>Draft genome information of white flower Hibiscus syriacus.</title>
        <authorList>
            <person name="Kim Y.-M."/>
        </authorList>
    </citation>
    <scope>NUCLEOTIDE SEQUENCE [LARGE SCALE GENOMIC DNA]</scope>
    <source>
        <strain evidence="2">YM2019G1</strain>
    </source>
</reference>
<dbReference type="PANTHER" id="PTHR31087">
    <property type="match status" value="1"/>
</dbReference>
<dbReference type="PANTHER" id="PTHR31087:SF14">
    <property type="entry name" value="PROTEIN LURP-ONE-RELATED 17"/>
    <property type="match status" value="1"/>
</dbReference>
<dbReference type="SUPFAM" id="SSF54518">
    <property type="entry name" value="Tubby C-terminal domain-like"/>
    <property type="match status" value="1"/>
</dbReference>
<accession>A0A6A3B1I3</accession>
<dbReference type="InterPro" id="IPR038595">
    <property type="entry name" value="LOR_sf"/>
</dbReference>
<organism evidence="2 3">
    <name type="scientific">Hibiscus syriacus</name>
    <name type="common">Rose of Sharon</name>
    <dbReference type="NCBI Taxonomy" id="106335"/>
    <lineage>
        <taxon>Eukaryota</taxon>
        <taxon>Viridiplantae</taxon>
        <taxon>Streptophyta</taxon>
        <taxon>Embryophyta</taxon>
        <taxon>Tracheophyta</taxon>
        <taxon>Spermatophyta</taxon>
        <taxon>Magnoliopsida</taxon>
        <taxon>eudicotyledons</taxon>
        <taxon>Gunneridae</taxon>
        <taxon>Pentapetalae</taxon>
        <taxon>rosids</taxon>
        <taxon>malvids</taxon>
        <taxon>Malvales</taxon>
        <taxon>Malvaceae</taxon>
        <taxon>Malvoideae</taxon>
        <taxon>Hibiscus</taxon>
    </lineage>
</organism>
<dbReference type="Gene3D" id="2.40.160.200">
    <property type="entry name" value="LURP1-related"/>
    <property type="match status" value="1"/>
</dbReference>
<evidence type="ECO:0000256" key="1">
    <source>
        <dbReference type="ARBA" id="ARBA00005437"/>
    </source>
</evidence>
<dbReference type="EMBL" id="VEPZ02000927">
    <property type="protein sequence ID" value="KAE8710800.1"/>
    <property type="molecule type" value="Genomic_DNA"/>
</dbReference>
<name>A0A6A3B1I3_HIBSY</name>
<dbReference type="Proteomes" id="UP000436088">
    <property type="component" value="Unassembled WGS sequence"/>
</dbReference>
<keyword evidence="3" id="KW-1185">Reference proteome</keyword>
<evidence type="ECO:0000313" key="3">
    <source>
        <dbReference type="Proteomes" id="UP000436088"/>
    </source>
</evidence>
<proteinExistence type="inferred from homology"/>
<dbReference type="Pfam" id="PF04525">
    <property type="entry name" value="LOR"/>
    <property type="match status" value="1"/>
</dbReference>
<comment type="caution">
    <text evidence="2">The sequence shown here is derived from an EMBL/GenBank/DDBJ whole genome shotgun (WGS) entry which is preliminary data.</text>
</comment>
<sequence length="214" mass="24150">MFLSWKSVSRSIHDEHPELSEIQGGDVCTSPTVWRKSLILTCKGFNVIDSNGDLVYRVDSYMGGRPKNSFLWTAQGSPSSLCDVARLVDTWLVYGGEAGEICTSEQPIFHVKKSMKILHGEPNVLAYVYRGSRDKRYAYMIEGSYSQRSCMVVDDRKSVVAEIRRKDVLNGCISLGLEVFLLIVQAGFDPVFAMALCWIKWFHRFCPAPQINPL</sequence>
<dbReference type="InterPro" id="IPR025659">
    <property type="entry name" value="Tubby-like_C"/>
</dbReference>
<comment type="similarity">
    <text evidence="1">Belongs to the LOR family.</text>
</comment>
<evidence type="ECO:0000313" key="2">
    <source>
        <dbReference type="EMBL" id="KAE8710800.1"/>
    </source>
</evidence>
<dbReference type="InterPro" id="IPR007612">
    <property type="entry name" value="LOR"/>
</dbReference>
<protein>
    <submittedName>
        <fullName evidence="2">Uncharacterized protein</fullName>
    </submittedName>
</protein>